<organism evidence="2">
    <name type="scientific">Rhizochromulina marina</name>
    <dbReference type="NCBI Taxonomy" id="1034831"/>
    <lineage>
        <taxon>Eukaryota</taxon>
        <taxon>Sar</taxon>
        <taxon>Stramenopiles</taxon>
        <taxon>Ochrophyta</taxon>
        <taxon>Dictyochophyceae</taxon>
        <taxon>Rhizochromulinales</taxon>
        <taxon>Rhizochromulina</taxon>
    </lineage>
</organism>
<reference evidence="2" key="1">
    <citation type="submission" date="2021-01" db="EMBL/GenBank/DDBJ databases">
        <authorList>
            <person name="Corre E."/>
            <person name="Pelletier E."/>
            <person name="Niang G."/>
            <person name="Scheremetjew M."/>
            <person name="Finn R."/>
            <person name="Kale V."/>
            <person name="Holt S."/>
            <person name="Cochrane G."/>
            <person name="Meng A."/>
            <person name="Brown T."/>
            <person name="Cohen L."/>
        </authorList>
    </citation>
    <scope>NUCLEOTIDE SEQUENCE</scope>
    <source>
        <strain evidence="2">CCMP1243</strain>
    </source>
</reference>
<evidence type="ECO:0000313" key="2">
    <source>
        <dbReference type="EMBL" id="CAD9708046.1"/>
    </source>
</evidence>
<sequence>MEAGDVLISAGVATSMALAGTLGWFAVIWSRPLSSAQQEELGKAPGLAKLASRLVYLWGTHDYARVGDEPWRTFSYRRRRSLGQLLMGRRPDPPSSDSWAAGEAYRRGNLVTLGEEWWAPLIIYPNDFSIRNRRKVVYLQQPRTRMPQFHPRPWLIVALALLIVLWGNAVFLF</sequence>
<name>A0A7S2SS18_9STRA</name>
<accession>A0A7S2SS18</accession>
<evidence type="ECO:0000256" key="1">
    <source>
        <dbReference type="SAM" id="Phobius"/>
    </source>
</evidence>
<feature type="transmembrane region" description="Helical" evidence="1">
    <location>
        <begin position="6"/>
        <end position="29"/>
    </location>
</feature>
<keyword evidence="1" id="KW-1133">Transmembrane helix</keyword>
<keyword evidence="1" id="KW-0812">Transmembrane</keyword>
<gene>
    <name evidence="2" type="ORF">RMAR1173_LOCUS19037</name>
</gene>
<dbReference type="EMBL" id="HBHJ01028776">
    <property type="protein sequence ID" value="CAD9708046.1"/>
    <property type="molecule type" value="Transcribed_RNA"/>
</dbReference>
<protein>
    <submittedName>
        <fullName evidence="2">Uncharacterized protein</fullName>
    </submittedName>
</protein>
<keyword evidence="1" id="KW-0472">Membrane</keyword>
<feature type="transmembrane region" description="Helical" evidence="1">
    <location>
        <begin position="153"/>
        <end position="172"/>
    </location>
</feature>
<dbReference type="AlphaFoldDB" id="A0A7S2SS18"/>
<proteinExistence type="predicted"/>